<evidence type="ECO:0000256" key="1">
    <source>
        <dbReference type="ARBA" id="ARBA00022801"/>
    </source>
</evidence>
<gene>
    <name evidence="3" type="ORF">SAMN05428998_101284</name>
</gene>
<dbReference type="RefSeq" id="WP_085120639.1">
    <property type="nucleotide sequence ID" value="NZ_FWZX01000001.1"/>
</dbReference>
<dbReference type="GO" id="GO:0016787">
    <property type="term" value="F:hydrolase activity"/>
    <property type="evidence" value="ECO:0007669"/>
    <property type="project" value="UniProtKB-KW"/>
</dbReference>
<sequence>MPYATADDGVRLWYETAGSGSPVVFVHEFGGNHLSWEPQMTAFARRHLCITFAARGYPPSEVPADIGAYGQARAADDVVAVLDALGLEKAHLVGLSMGGFATLHVGLRHPERVLSIVSAGTGYGAEKHLEDYFRSVSEAVAEGFESLGSREFAKTYSLGPSRVQFQNKDPIGWQAFAERLATHDARGAANTMRGVQARRPSLYDLEEGLKACDLPVLVMTGDEDDHCLQPGLFLKRTLPRCGLAVLPKSGHTLNLEEPALFNRLVGDFIAQVEAGRWERRDPRADPKTVMPTVDLGRR</sequence>
<keyword evidence="1" id="KW-0378">Hydrolase</keyword>
<name>A0A1Y6B3R8_9PROT</name>
<evidence type="ECO:0000313" key="3">
    <source>
        <dbReference type="EMBL" id="SME90093.1"/>
    </source>
</evidence>
<dbReference type="PANTHER" id="PTHR43798">
    <property type="entry name" value="MONOACYLGLYCEROL LIPASE"/>
    <property type="match status" value="1"/>
</dbReference>
<dbReference type="InterPro" id="IPR029058">
    <property type="entry name" value="AB_hydrolase_fold"/>
</dbReference>
<evidence type="ECO:0000259" key="2">
    <source>
        <dbReference type="Pfam" id="PF00561"/>
    </source>
</evidence>
<protein>
    <submittedName>
        <fullName evidence="3">Pimeloyl-ACP methyl ester carboxylesterase</fullName>
    </submittedName>
</protein>
<organism evidence="3 4">
    <name type="scientific">Tistlia consotensis USBA 355</name>
    <dbReference type="NCBI Taxonomy" id="560819"/>
    <lineage>
        <taxon>Bacteria</taxon>
        <taxon>Pseudomonadati</taxon>
        <taxon>Pseudomonadota</taxon>
        <taxon>Alphaproteobacteria</taxon>
        <taxon>Rhodospirillales</taxon>
        <taxon>Rhodovibrionaceae</taxon>
        <taxon>Tistlia</taxon>
    </lineage>
</organism>
<reference evidence="3 4" key="1">
    <citation type="submission" date="2017-04" db="EMBL/GenBank/DDBJ databases">
        <authorList>
            <person name="Afonso C.L."/>
            <person name="Miller P.J."/>
            <person name="Scott M.A."/>
            <person name="Spackman E."/>
            <person name="Goraichik I."/>
            <person name="Dimitrov K.M."/>
            <person name="Suarez D.L."/>
            <person name="Swayne D.E."/>
        </authorList>
    </citation>
    <scope>NUCLEOTIDE SEQUENCE [LARGE SCALE GENOMIC DNA]</scope>
    <source>
        <strain evidence="3 4">USBA 355</strain>
    </source>
</reference>
<dbReference type="Gene3D" id="3.40.50.1820">
    <property type="entry name" value="alpha/beta hydrolase"/>
    <property type="match status" value="1"/>
</dbReference>
<feature type="domain" description="AB hydrolase-1" evidence="2">
    <location>
        <begin position="22"/>
        <end position="258"/>
    </location>
</feature>
<dbReference type="InterPro" id="IPR050266">
    <property type="entry name" value="AB_hydrolase_sf"/>
</dbReference>
<dbReference type="EMBL" id="FWZX01000001">
    <property type="protein sequence ID" value="SME90093.1"/>
    <property type="molecule type" value="Genomic_DNA"/>
</dbReference>
<dbReference type="Proteomes" id="UP000192917">
    <property type="component" value="Unassembled WGS sequence"/>
</dbReference>
<keyword evidence="4" id="KW-1185">Reference proteome</keyword>
<dbReference type="InterPro" id="IPR000073">
    <property type="entry name" value="AB_hydrolase_1"/>
</dbReference>
<dbReference type="AlphaFoldDB" id="A0A1Y6B3R8"/>
<dbReference type="STRING" id="560819.SAMN05428998_101284"/>
<dbReference type="SUPFAM" id="SSF53474">
    <property type="entry name" value="alpha/beta-Hydrolases"/>
    <property type="match status" value="1"/>
</dbReference>
<proteinExistence type="predicted"/>
<dbReference type="PANTHER" id="PTHR43798:SF31">
    <property type="entry name" value="AB HYDROLASE SUPERFAMILY PROTEIN YCLE"/>
    <property type="match status" value="1"/>
</dbReference>
<dbReference type="GO" id="GO:0016020">
    <property type="term" value="C:membrane"/>
    <property type="evidence" value="ECO:0007669"/>
    <property type="project" value="TreeGrafter"/>
</dbReference>
<evidence type="ECO:0000313" key="4">
    <source>
        <dbReference type="Proteomes" id="UP000192917"/>
    </source>
</evidence>
<dbReference type="Pfam" id="PF00561">
    <property type="entry name" value="Abhydrolase_1"/>
    <property type="match status" value="1"/>
</dbReference>
<accession>A0A1Y6B3R8</accession>